<dbReference type="KEGG" id="vg:18266935"/>
<evidence type="ECO:0000256" key="1">
    <source>
        <dbReference type="SAM" id="MobiDB-lite"/>
    </source>
</evidence>
<dbReference type="RefSeq" id="YP_009001792.1">
    <property type="nucleotide sequence ID" value="NC_023442.1"/>
</dbReference>
<reference evidence="2 3" key="6">
    <citation type="journal article" date="2014" name="PLoS ONE">
        <title>Genome Sequence and Analysis of Buzura suppressaria Nucleopolyhedrovirus: A Group II Alphabaculovirus.</title>
        <authorList>
            <person name="Zhu Z."/>
            <person name="Yin F."/>
            <person name="Liu X."/>
            <person name="Hou D."/>
            <person name="Wang J."/>
            <person name="Zhang L."/>
            <person name="Arif B."/>
            <person name="Wang H."/>
            <person name="Deng F."/>
            <person name="Hu Z."/>
        </authorList>
    </citation>
    <scope>NUCLEOTIDE SEQUENCE [LARGE SCALE GENOMIC DNA]</scope>
    <source>
        <strain evidence="2">Hubei</strain>
    </source>
</reference>
<dbReference type="EMBL" id="KF611977">
    <property type="protein sequence ID" value="AHH82604.1"/>
    <property type="molecule type" value="Genomic_DNA"/>
</dbReference>
<protein>
    <submittedName>
        <fullName evidence="2">ORF-15</fullName>
    </submittedName>
</protein>
<reference evidence="2 3" key="4">
    <citation type="journal article" date="1998" name="J. Gen. Virol.">
        <title>Distinct gene arrangement in the Buzura suppressaria single-nucleocapsid nucleopolyhedrovirus genome.</title>
        <authorList>
            <person name="Hu Z.H."/>
            <person name="Arif B.M."/>
            <person name="Jin F."/>
            <person name="Martens J.W."/>
            <person name="Chen X.W."/>
            <person name="Sun J.S."/>
            <person name="Zuidema D."/>
            <person name="Goldbach R.W."/>
            <person name="Vlak J.M."/>
        </authorList>
    </citation>
    <scope>NUCLEOTIDE SEQUENCE [LARGE SCALE GENOMIC DNA]</scope>
    <source>
        <strain evidence="2">Hubei</strain>
    </source>
</reference>
<keyword evidence="3" id="KW-1185">Reference proteome</keyword>
<sequence length="138" mass="15773">MEETSNFDYVFAPALNQVNPYTNASANTPNREDLIDNQLSLTEMSHLLDLSEECCDESVQVLNAFPKYGCGKGKTLVYPSDCDDEYNDVKDFLENGDIEKMPVKKNQKLAIQRDKHQKNNAIESSSNFKTEKKETRRK</sequence>
<dbReference type="Proteomes" id="UP000214366">
    <property type="component" value="Segment"/>
</dbReference>
<feature type="compositionally biased region" description="Basic and acidic residues" evidence="1">
    <location>
        <begin position="129"/>
        <end position="138"/>
    </location>
</feature>
<organismHost>
    <name type="scientific">Lepidoptera</name>
    <name type="common">moths &amp; butterflies</name>
    <dbReference type="NCBI Taxonomy" id="7088"/>
</organismHost>
<evidence type="ECO:0000313" key="3">
    <source>
        <dbReference type="Proteomes" id="UP000214366"/>
    </source>
</evidence>
<proteinExistence type="predicted"/>
<name>W5VKY0_NPVBS</name>
<reference evidence="2 3" key="5">
    <citation type="journal article" date="1998" name="Virus Res.">
        <title>Genetic organization of the HindIII-I region of the single-nucleocapsid nucleopolyhedrovirus of Buzura suppressaria.</title>
        <authorList>
            <person name="Hu Z.H."/>
            <person name="Arif B.M."/>
            <person name="Sun J.S."/>
            <person name="Chen X.W."/>
            <person name="Zuidema D."/>
            <person name="Goldbach R.W."/>
            <person name="Vlak J.M."/>
        </authorList>
    </citation>
    <scope>NUCLEOTIDE SEQUENCE [LARGE SCALE GENOMIC DNA]</scope>
    <source>
        <strain evidence="2">Hubei</strain>
    </source>
</reference>
<organism evidence="2 3">
    <name type="scientific">Buzura suppressaria nuclear polyhedrosis virus</name>
    <name type="common">BsNPV</name>
    <dbReference type="NCBI Taxonomy" id="74320"/>
    <lineage>
        <taxon>Viruses</taxon>
        <taxon>Viruses incertae sedis</taxon>
        <taxon>Naldaviricetes</taxon>
        <taxon>Lefavirales</taxon>
        <taxon>Baculoviridae</taxon>
        <taxon>Alphabaculovirus</taxon>
        <taxon>Alphabaculovirus busuppressariae</taxon>
    </lineage>
</organism>
<dbReference type="GeneID" id="18266935"/>
<feature type="compositionally biased region" description="Polar residues" evidence="1">
    <location>
        <begin position="119"/>
        <end position="128"/>
    </location>
</feature>
<reference evidence="2 3" key="2">
    <citation type="journal article" date="1997" name="Virus Res.">
        <title>Characterization of the ecdysteroid UDP-glucosyltransferase gene of a single nucleocapsid nucleopolyhedrovirus of Buzura suppressaria.</title>
        <authorList>
            <person name="Hu Z.H."/>
            <person name="Broer R."/>
            <person name="Westerlaken J."/>
            <person name="Martens J.W."/>
            <person name="Jin F."/>
            <person name="Jehle J.A."/>
            <person name="Wang L.M."/>
            <person name="Vlak J.M."/>
        </authorList>
    </citation>
    <scope>NUCLEOTIDE SEQUENCE [LARGE SCALE GENOMIC DNA]</scope>
    <source>
        <strain evidence="2">Hubei</strain>
    </source>
</reference>
<reference evidence="2 3" key="3">
    <citation type="journal article" date="1998" name="J. Gen. Virol.">
        <title>The single-nucleocapsid nucleopolyhedrovirus of Buzura suppressaria encodes a P10 protein.</title>
        <authorList>
            <person name="van Oers M.M."/>
            <person name="Hu Z."/>
            <person name="Arif B.M."/>
            <person name="van Strien E.A."/>
            <person name="van Lent J.W."/>
            <person name="Vlak J.M."/>
        </authorList>
    </citation>
    <scope>NUCLEOTIDE SEQUENCE [LARGE SCALE GENOMIC DNA]</scope>
    <source>
        <strain evidence="2">Hubei</strain>
    </source>
</reference>
<feature type="region of interest" description="Disordered" evidence="1">
    <location>
        <begin position="107"/>
        <end position="138"/>
    </location>
</feature>
<accession>W5VKY0</accession>
<evidence type="ECO:0000313" key="2">
    <source>
        <dbReference type="EMBL" id="AHH82604.1"/>
    </source>
</evidence>
<reference evidence="2 3" key="1">
    <citation type="journal article" date="1993" name="J. Gen. Virol.">
        <title>Nucleotide sequence of the Buzura suppressaria single nucleocapsid nuclear polyhedrosis virus polyhedrin gene.</title>
        <authorList>
            <person name="Hu Z.H."/>
            <person name="Liu M.F."/>
            <person name="Jin F."/>
            <person name="Wang Z.X."/>
            <person name="Liu X.Y."/>
            <person name="Li M.J."/>
            <person name="Liang B.F."/>
            <person name="Xie T.E."/>
        </authorList>
    </citation>
    <scope>NUCLEOTIDE SEQUENCE [LARGE SCALE GENOMIC DNA]</scope>
    <source>
        <strain evidence="2">Hubei</strain>
    </source>
</reference>